<gene>
    <name evidence="1" type="ORF">GCM10010126_68140</name>
</gene>
<proteinExistence type="predicted"/>
<sequence>MRPAKTQQEIFGRLRSETATEHRYAIRGYVSTVAEHGADVMAAIRDALLGCAWMAPDPVSA</sequence>
<comment type="caution">
    <text evidence="1">The sequence shown here is derived from an EMBL/GenBank/DDBJ whole genome shotgun (WGS) entry which is preliminary data.</text>
</comment>
<organism evidence="1 2">
    <name type="scientific">Planomonospora parontospora</name>
    <dbReference type="NCBI Taxonomy" id="58119"/>
    <lineage>
        <taxon>Bacteria</taxon>
        <taxon>Bacillati</taxon>
        <taxon>Actinomycetota</taxon>
        <taxon>Actinomycetes</taxon>
        <taxon>Streptosporangiales</taxon>
        <taxon>Streptosporangiaceae</taxon>
        <taxon>Planomonospora</taxon>
    </lineage>
</organism>
<dbReference type="RefSeq" id="WP_191898481.1">
    <property type="nucleotide sequence ID" value="NZ_BMQD01000045.1"/>
</dbReference>
<protein>
    <submittedName>
        <fullName evidence="1">Uncharacterized protein</fullName>
    </submittedName>
</protein>
<reference evidence="1" key="1">
    <citation type="journal article" date="2014" name="Int. J. Syst. Evol. Microbiol.">
        <title>Complete genome sequence of Corynebacterium casei LMG S-19264T (=DSM 44701T), isolated from a smear-ripened cheese.</title>
        <authorList>
            <consortium name="US DOE Joint Genome Institute (JGI-PGF)"/>
            <person name="Walter F."/>
            <person name="Albersmeier A."/>
            <person name="Kalinowski J."/>
            <person name="Ruckert C."/>
        </authorList>
    </citation>
    <scope>NUCLEOTIDE SEQUENCE</scope>
    <source>
        <strain evidence="1">JCM 3093</strain>
    </source>
</reference>
<evidence type="ECO:0000313" key="1">
    <source>
        <dbReference type="EMBL" id="GGK99086.1"/>
    </source>
</evidence>
<accession>A0AA37F867</accession>
<dbReference type="AlphaFoldDB" id="A0AA37F867"/>
<dbReference type="Proteomes" id="UP000627984">
    <property type="component" value="Unassembled WGS sequence"/>
</dbReference>
<reference evidence="1" key="2">
    <citation type="submission" date="2022-09" db="EMBL/GenBank/DDBJ databases">
        <authorList>
            <person name="Sun Q."/>
            <person name="Ohkuma M."/>
        </authorList>
    </citation>
    <scope>NUCLEOTIDE SEQUENCE</scope>
    <source>
        <strain evidence="1">JCM 3093</strain>
    </source>
</reference>
<name>A0AA37F867_9ACTN</name>
<dbReference type="EMBL" id="BMQD01000045">
    <property type="protein sequence ID" value="GGK99086.1"/>
    <property type="molecule type" value="Genomic_DNA"/>
</dbReference>
<evidence type="ECO:0000313" key="2">
    <source>
        <dbReference type="Proteomes" id="UP000627984"/>
    </source>
</evidence>